<dbReference type="EC" id="3.5.1.88" evidence="4"/>
<name>A0ABR7CLM9_9BACT</name>
<comment type="similarity">
    <text evidence="1 4">Belongs to the polypeptide deformylase family.</text>
</comment>
<evidence type="ECO:0000256" key="3">
    <source>
        <dbReference type="ARBA" id="ARBA00022801"/>
    </source>
</evidence>
<protein>
    <recommendedName>
        <fullName evidence="4">Peptide deformylase</fullName>
        <shortName evidence="4">PDF</shortName>
        <ecNumber evidence="4">3.5.1.88</ecNumber>
    </recommendedName>
    <alternativeName>
        <fullName evidence="4">Polypeptide deformylase</fullName>
    </alternativeName>
</protein>
<evidence type="ECO:0000256" key="2">
    <source>
        <dbReference type="ARBA" id="ARBA00022723"/>
    </source>
</evidence>
<dbReference type="NCBIfam" id="TIGR00079">
    <property type="entry name" value="pept_deformyl"/>
    <property type="match status" value="1"/>
</dbReference>
<dbReference type="Gene3D" id="3.90.45.10">
    <property type="entry name" value="Peptide deformylase"/>
    <property type="match status" value="1"/>
</dbReference>
<dbReference type="CDD" id="cd00487">
    <property type="entry name" value="Pep_deformylase"/>
    <property type="match status" value="1"/>
</dbReference>
<dbReference type="PIRSF" id="PIRSF004749">
    <property type="entry name" value="Pep_def"/>
    <property type="match status" value="1"/>
</dbReference>
<dbReference type="HAMAP" id="MF_00163">
    <property type="entry name" value="Pep_deformylase"/>
    <property type="match status" value="1"/>
</dbReference>
<comment type="catalytic activity">
    <reaction evidence="4">
        <text>N-terminal N-formyl-L-methionyl-[peptide] + H2O = N-terminal L-methionyl-[peptide] + formate</text>
        <dbReference type="Rhea" id="RHEA:24420"/>
        <dbReference type="Rhea" id="RHEA-COMP:10639"/>
        <dbReference type="Rhea" id="RHEA-COMP:10640"/>
        <dbReference type="ChEBI" id="CHEBI:15377"/>
        <dbReference type="ChEBI" id="CHEBI:15740"/>
        <dbReference type="ChEBI" id="CHEBI:49298"/>
        <dbReference type="ChEBI" id="CHEBI:64731"/>
        <dbReference type="EC" id="3.5.1.88"/>
    </reaction>
</comment>
<evidence type="ECO:0000256" key="4">
    <source>
        <dbReference type="HAMAP-Rule" id="MF_00163"/>
    </source>
</evidence>
<reference evidence="5 6" key="1">
    <citation type="submission" date="2020-08" db="EMBL/GenBank/DDBJ databases">
        <title>Genome public.</title>
        <authorList>
            <person name="Liu C."/>
            <person name="Sun Q."/>
        </authorList>
    </citation>
    <scope>NUCLEOTIDE SEQUENCE [LARGE SCALE GENOMIC DNA]</scope>
    <source>
        <strain evidence="5 6">New-7</strain>
    </source>
</reference>
<dbReference type="SUPFAM" id="SSF56420">
    <property type="entry name" value="Peptide deformylase"/>
    <property type="match status" value="1"/>
</dbReference>
<comment type="function">
    <text evidence="4">Removes the formyl group from the N-terminal Met of newly synthesized proteins. Requires at least a dipeptide for an efficient rate of reaction. N-terminal L-methionine is a prerequisite for activity but the enzyme has broad specificity at other positions.</text>
</comment>
<dbReference type="PANTHER" id="PTHR10458">
    <property type="entry name" value="PEPTIDE DEFORMYLASE"/>
    <property type="match status" value="1"/>
</dbReference>
<dbReference type="InterPro" id="IPR023635">
    <property type="entry name" value="Peptide_deformylase"/>
</dbReference>
<keyword evidence="4" id="KW-0408">Iron</keyword>
<dbReference type="InterPro" id="IPR036821">
    <property type="entry name" value="Peptide_deformylase_sf"/>
</dbReference>
<accession>A0ABR7CLM9</accession>
<feature type="binding site" evidence="4">
    <location>
        <position position="144"/>
    </location>
    <ligand>
        <name>Fe cation</name>
        <dbReference type="ChEBI" id="CHEBI:24875"/>
    </ligand>
</feature>
<keyword evidence="2 4" id="KW-0479">Metal-binding</keyword>
<dbReference type="Pfam" id="PF01327">
    <property type="entry name" value="Pep_deformylase"/>
    <property type="match status" value="1"/>
</dbReference>
<keyword evidence="4" id="KW-0648">Protein biosynthesis</keyword>
<feature type="active site" evidence="4">
    <location>
        <position position="141"/>
    </location>
</feature>
<sequence length="185" mass="21103">MLLPIYIYGSAVLRKESEDIAKDYPELDKFLENLWETMYEADGVGLAAPQVGRNIRIFVVDASVNADKDPSLAGFKKAFINAHIYERSGDAVPFDEGCLSLPGINERVERPSRIRIRYADENFVEHDEEFEGFAARVIQHEYDHLDGKLFIDHVSPLRRTLLKSKLAAMTKGKYKAHYPCKLVKK</sequence>
<organism evidence="5 6">
    <name type="scientific">Alistipes hominis</name>
    <dbReference type="NCBI Taxonomy" id="2763015"/>
    <lineage>
        <taxon>Bacteria</taxon>
        <taxon>Pseudomonadati</taxon>
        <taxon>Bacteroidota</taxon>
        <taxon>Bacteroidia</taxon>
        <taxon>Bacteroidales</taxon>
        <taxon>Rikenellaceae</taxon>
        <taxon>Alistipes</taxon>
    </lineage>
</organism>
<evidence type="ECO:0000313" key="6">
    <source>
        <dbReference type="Proteomes" id="UP000636891"/>
    </source>
</evidence>
<evidence type="ECO:0000256" key="1">
    <source>
        <dbReference type="ARBA" id="ARBA00010759"/>
    </source>
</evidence>
<dbReference type="PANTHER" id="PTHR10458:SF22">
    <property type="entry name" value="PEPTIDE DEFORMYLASE"/>
    <property type="match status" value="1"/>
</dbReference>
<evidence type="ECO:0000313" key="5">
    <source>
        <dbReference type="EMBL" id="MBC5616566.1"/>
    </source>
</evidence>
<dbReference type="GO" id="GO:0042586">
    <property type="term" value="F:peptide deformylase activity"/>
    <property type="evidence" value="ECO:0007669"/>
    <property type="project" value="UniProtKB-EC"/>
</dbReference>
<dbReference type="Proteomes" id="UP000636891">
    <property type="component" value="Unassembled WGS sequence"/>
</dbReference>
<comment type="caution">
    <text evidence="5">The sequence shown here is derived from an EMBL/GenBank/DDBJ whole genome shotgun (WGS) entry which is preliminary data.</text>
</comment>
<feature type="binding site" evidence="4">
    <location>
        <position position="98"/>
    </location>
    <ligand>
        <name>Fe cation</name>
        <dbReference type="ChEBI" id="CHEBI:24875"/>
    </ligand>
</feature>
<proteinExistence type="inferred from homology"/>
<dbReference type="PRINTS" id="PR01576">
    <property type="entry name" value="PDEFORMYLASE"/>
</dbReference>
<keyword evidence="3 4" id="KW-0378">Hydrolase</keyword>
<gene>
    <name evidence="4 5" type="primary">def</name>
    <name evidence="5" type="ORF">H8S08_05975</name>
</gene>
<dbReference type="RefSeq" id="WP_055203269.1">
    <property type="nucleotide sequence ID" value="NZ_JACOOK010000003.1"/>
</dbReference>
<dbReference type="EMBL" id="JACOOK010000003">
    <property type="protein sequence ID" value="MBC5616566.1"/>
    <property type="molecule type" value="Genomic_DNA"/>
</dbReference>
<comment type="cofactor">
    <cofactor evidence="4">
        <name>Fe(2+)</name>
        <dbReference type="ChEBI" id="CHEBI:29033"/>
    </cofactor>
    <text evidence="4">Binds 1 Fe(2+) ion.</text>
</comment>
<keyword evidence="6" id="KW-1185">Reference proteome</keyword>
<dbReference type="NCBIfam" id="NF001159">
    <property type="entry name" value="PRK00150.1-3"/>
    <property type="match status" value="1"/>
</dbReference>
<feature type="binding site" evidence="4">
    <location>
        <position position="140"/>
    </location>
    <ligand>
        <name>Fe cation</name>
        <dbReference type="ChEBI" id="CHEBI:24875"/>
    </ligand>
</feature>